<sequence length="262" mass="30991">MYLIKKIIKKVLPKSLLYSYYKYNSYKKNNAHVGTGVECTICKSQFKYFQAYGLVKRQNARCFTCGSLERHRLLWTYFEEELDFLRKGTKIKMLHFAPEKMFYNHFDNMQNVAYIPCDLNPEEYNYAGNTKTMKVDITKIPFKDETFDFIICSHVLEHIPDDKLAMSELFRVMKKGGTGIFQVPIDYNNEDTYEDFSITTPEGREKAFGQNDHVRLYGRDYKDRLNAVGFKVKEDDYVLKFSKKELKMYGFIPSELIYNCTK</sequence>
<proteinExistence type="predicted"/>
<evidence type="ECO:0000259" key="2">
    <source>
        <dbReference type="Pfam" id="PF08241"/>
    </source>
</evidence>
<name>A0A420DUK6_9FLAO</name>
<reference evidence="3 4" key="1">
    <citation type="submission" date="2018-09" db="EMBL/GenBank/DDBJ databases">
        <title>Genomic Encyclopedia of Archaeal and Bacterial Type Strains, Phase II (KMG-II): from individual species to whole genera.</title>
        <authorList>
            <person name="Goeker M."/>
        </authorList>
    </citation>
    <scope>NUCLEOTIDE SEQUENCE [LARGE SCALE GENOMIC DNA]</scope>
    <source>
        <strain evidence="3 4">DSM 26283</strain>
    </source>
</reference>
<dbReference type="RefSeq" id="WP_120199227.1">
    <property type="nucleotide sequence ID" value="NZ_RAQJ01000001.1"/>
</dbReference>
<dbReference type="Proteomes" id="UP000284892">
    <property type="component" value="Unassembled WGS sequence"/>
</dbReference>
<dbReference type="SUPFAM" id="SSF53335">
    <property type="entry name" value="S-adenosyl-L-methionine-dependent methyltransferases"/>
    <property type="match status" value="1"/>
</dbReference>
<accession>A0A420DUK6</accession>
<dbReference type="OrthoDB" id="3896938at2"/>
<dbReference type="PANTHER" id="PTHR44068">
    <property type="entry name" value="ZGC:194242"/>
    <property type="match status" value="1"/>
</dbReference>
<dbReference type="EMBL" id="RAQJ01000001">
    <property type="protein sequence ID" value="RKE97991.1"/>
    <property type="molecule type" value="Genomic_DNA"/>
</dbReference>
<evidence type="ECO:0000313" key="3">
    <source>
        <dbReference type="EMBL" id="RKE97991.1"/>
    </source>
</evidence>
<feature type="domain" description="Methyltransferase type 11" evidence="2">
    <location>
        <begin position="114"/>
        <end position="180"/>
    </location>
</feature>
<keyword evidence="3" id="KW-0489">Methyltransferase</keyword>
<gene>
    <name evidence="3" type="ORF">BXY80_0056</name>
</gene>
<evidence type="ECO:0000313" key="4">
    <source>
        <dbReference type="Proteomes" id="UP000284892"/>
    </source>
</evidence>
<dbReference type="Gene3D" id="3.40.50.150">
    <property type="entry name" value="Vaccinia Virus protein VP39"/>
    <property type="match status" value="1"/>
</dbReference>
<keyword evidence="1 3" id="KW-0808">Transferase</keyword>
<dbReference type="AlphaFoldDB" id="A0A420DUK6"/>
<dbReference type="InterPro" id="IPR013216">
    <property type="entry name" value="Methyltransf_11"/>
</dbReference>
<dbReference type="GO" id="GO:0032259">
    <property type="term" value="P:methylation"/>
    <property type="evidence" value="ECO:0007669"/>
    <property type="project" value="UniProtKB-KW"/>
</dbReference>
<dbReference type="InterPro" id="IPR050447">
    <property type="entry name" value="Erg6_SMT_methyltransf"/>
</dbReference>
<comment type="caution">
    <text evidence="3">The sequence shown here is derived from an EMBL/GenBank/DDBJ whole genome shotgun (WGS) entry which is preliminary data.</text>
</comment>
<protein>
    <submittedName>
        <fullName evidence="3">Methyltransferase family protein</fullName>
    </submittedName>
</protein>
<keyword evidence="4" id="KW-1185">Reference proteome</keyword>
<dbReference type="PANTHER" id="PTHR44068:SF11">
    <property type="entry name" value="GERANYL DIPHOSPHATE 2-C-METHYLTRANSFERASE"/>
    <property type="match status" value="1"/>
</dbReference>
<dbReference type="GO" id="GO:0008757">
    <property type="term" value="F:S-adenosylmethionine-dependent methyltransferase activity"/>
    <property type="evidence" value="ECO:0007669"/>
    <property type="project" value="InterPro"/>
</dbReference>
<evidence type="ECO:0000256" key="1">
    <source>
        <dbReference type="ARBA" id="ARBA00022679"/>
    </source>
</evidence>
<dbReference type="CDD" id="cd02440">
    <property type="entry name" value="AdoMet_MTases"/>
    <property type="match status" value="1"/>
</dbReference>
<dbReference type="InterPro" id="IPR029063">
    <property type="entry name" value="SAM-dependent_MTases_sf"/>
</dbReference>
<organism evidence="3 4">
    <name type="scientific">Ichthyenterobacterium magnum</name>
    <dbReference type="NCBI Taxonomy" id="1230530"/>
    <lineage>
        <taxon>Bacteria</taxon>
        <taxon>Pseudomonadati</taxon>
        <taxon>Bacteroidota</taxon>
        <taxon>Flavobacteriia</taxon>
        <taxon>Flavobacteriales</taxon>
        <taxon>Flavobacteriaceae</taxon>
        <taxon>Ichthyenterobacterium</taxon>
    </lineage>
</organism>
<dbReference type="Pfam" id="PF08241">
    <property type="entry name" value="Methyltransf_11"/>
    <property type="match status" value="1"/>
</dbReference>